<evidence type="ECO:0000256" key="1">
    <source>
        <dbReference type="SAM" id="SignalP"/>
    </source>
</evidence>
<keyword evidence="1" id="KW-0732">Signal</keyword>
<feature type="chain" id="PRO_5047254928" evidence="1">
    <location>
        <begin position="22"/>
        <end position="351"/>
    </location>
</feature>
<dbReference type="EMBL" id="JAPDDT010000021">
    <property type="protein sequence ID" value="MCW1926102.1"/>
    <property type="molecule type" value="Genomic_DNA"/>
</dbReference>
<proteinExistence type="predicted"/>
<dbReference type="RefSeq" id="WP_264490210.1">
    <property type="nucleotide sequence ID" value="NZ_JAPDDT010000021.1"/>
</dbReference>
<keyword evidence="3" id="KW-1185">Reference proteome</keyword>
<evidence type="ECO:0000313" key="3">
    <source>
        <dbReference type="Proteomes" id="UP001320876"/>
    </source>
</evidence>
<dbReference type="Proteomes" id="UP001320876">
    <property type="component" value="Unassembled WGS sequence"/>
</dbReference>
<sequence length="351" mass="37166">MKNPMHGLLAGFLVITVPAHGAELAYESFDYSASVPLTTLAGGSGWWEAWFEDGAPVATGSDGLTYTDGFGNVLDVAGKCADTTGTATTRSLRDLSGGLLNDVWISFLWQLPTSNSKFEGVSFYRGLQQAFSISNPSTTTTSRILLTNNLFANTGSDTQKGLFGTTHFIVLRLTKGGGTGGADRIEAFIDPLFSGNPSSPDAVVNGTNFDFDRVRLAGSDGSPLLVDELRIGTSYADVSPHDAVPVADADGDGLSDAQEAVLGLDPNVSNAALVAAIQAHPDWFDLYNSAGILSLGNGGVVLAQTGNEPVNFVFEVQHSDNLNSWPVLETFNRQVVLPEGKNFLRVTLENR</sequence>
<protein>
    <submittedName>
        <fullName evidence="2">Thrombospondin type 3 repeat-containing protein</fullName>
    </submittedName>
</protein>
<organism evidence="2 3">
    <name type="scientific">Luteolibacter arcticus</name>
    <dbReference type="NCBI Taxonomy" id="1581411"/>
    <lineage>
        <taxon>Bacteria</taxon>
        <taxon>Pseudomonadati</taxon>
        <taxon>Verrucomicrobiota</taxon>
        <taxon>Verrucomicrobiia</taxon>
        <taxon>Verrucomicrobiales</taxon>
        <taxon>Verrucomicrobiaceae</taxon>
        <taxon>Luteolibacter</taxon>
    </lineage>
</organism>
<feature type="signal peptide" evidence="1">
    <location>
        <begin position="1"/>
        <end position="21"/>
    </location>
</feature>
<comment type="caution">
    <text evidence="2">The sequence shown here is derived from an EMBL/GenBank/DDBJ whole genome shotgun (WGS) entry which is preliminary data.</text>
</comment>
<name>A0ABT3GRI0_9BACT</name>
<reference evidence="2 3" key="1">
    <citation type="submission" date="2022-10" db="EMBL/GenBank/DDBJ databases">
        <title>Luteolibacter arcticus strain CCTCC AB 2014275, whole genome shotgun sequencing project.</title>
        <authorList>
            <person name="Zhao G."/>
            <person name="Shen L."/>
        </authorList>
    </citation>
    <scope>NUCLEOTIDE SEQUENCE [LARGE SCALE GENOMIC DNA]</scope>
    <source>
        <strain evidence="2 3">CCTCC AB 2014275</strain>
    </source>
</reference>
<gene>
    <name evidence="2" type="ORF">OKA05_26320</name>
</gene>
<evidence type="ECO:0000313" key="2">
    <source>
        <dbReference type="EMBL" id="MCW1926102.1"/>
    </source>
</evidence>
<accession>A0ABT3GRI0</accession>